<evidence type="ECO:0000313" key="3">
    <source>
        <dbReference type="Proteomes" id="UP000438476"/>
    </source>
</evidence>
<comment type="caution">
    <text evidence="2">The sequence shown here is derived from an EMBL/GenBank/DDBJ whole genome shotgun (WGS) entry which is preliminary data.</text>
</comment>
<keyword evidence="3" id="KW-1185">Reference proteome</keyword>
<feature type="domain" description="HTH cro/C1-type" evidence="1">
    <location>
        <begin position="20"/>
        <end position="64"/>
    </location>
</feature>
<dbReference type="OrthoDB" id="9795572at2"/>
<reference evidence="2 3" key="1">
    <citation type="submission" date="2019-12" db="EMBL/GenBank/DDBJ databases">
        <title>Genomic-based taxomic classification of the family Erythrobacteraceae.</title>
        <authorList>
            <person name="Xu L."/>
        </authorList>
    </citation>
    <scope>NUCLEOTIDE SEQUENCE [LARGE SCALE GENOMIC DNA]</scope>
    <source>
        <strain evidence="2 3">LMG 29518</strain>
    </source>
</reference>
<dbReference type="SUPFAM" id="SSF47413">
    <property type="entry name" value="lambda repressor-like DNA-binding domains"/>
    <property type="match status" value="1"/>
</dbReference>
<dbReference type="AlphaFoldDB" id="A0A6I4T131"/>
<dbReference type="CDD" id="cd00093">
    <property type="entry name" value="HTH_XRE"/>
    <property type="match status" value="1"/>
</dbReference>
<dbReference type="InterPro" id="IPR001387">
    <property type="entry name" value="Cro/C1-type_HTH"/>
</dbReference>
<dbReference type="EMBL" id="WTYT01000001">
    <property type="protein sequence ID" value="MXO64874.1"/>
    <property type="molecule type" value="Genomic_DNA"/>
</dbReference>
<evidence type="ECO:0000313" key="2">
    <source>
        <dbReference type="EMBL" id="MXO64874.1"/>
    </source>
</evidence>
<name>A0A6I4T131_9SPHN</name>
<evidence type="ECO:0000259" key="1">
    <source>
        <dbReference type="PROSITE" id="PS50943"/>
    </source>
</evidence>
<dbReference type="Gene3D" id="1.10.260.40">
    <property type="entry name" value="lambda repressor-like DNA-binding domains"/>
    <property type="match status" value="1"/>
</dbReference>
<organism evidence="2 3">
    <name type="scientific">Altericroceibacterium endophyticum</name>
    <dbReference type="NCBI Taxonomy" id="1808508"/>
    <lineage>
        <taxon>Bacteria</taxon>
        <taxon>Pseudomonadati</taxon>
        <taxon>Pseudomonadota</taxon>
        <taxon>Alphaproteobacteria</taxon>
        <taxon>Sphingomonadales</taxon>
        <taxon>Erythrobacteraceae</taxon>
        <taxon>Altericroceibacterium</taxon>
    </lineage>
</organism>
<dbReference type="GO" id="GO:0003677">
    <property type="term" value="F:DNA binding"/>
    <property type="evidence" value="ECO:0007669"/>
    <property type="project" value="InterPro"/>
</dbReference>
<dbReference type="Pfam" id="PF15943">
    <property type="entry name" value="YdaS_toxin"/>
    <property type="match status" value="1"/>
</dbReference>
<proteinExistence type="predicted"/>
<dbReference type="InterPro" id="IPR010982">
    <property type="entry name" value="Lambda_DNA-bd_dom_sf"/>
</dbReference>
<accession>A0A6I4T131</accession>
<sequence>MTKPMTPYEALSWLVQIAGSQSALARALGISQPTVWKWLQSSKRLPAEYVLKAERLYGVSRHDLRPDIYPRDYPPAPEVRWHGLDRRAGMSA</sequence>
<gene>
    <name evidence="2" type="ORF">GRI91_03795</name>
</gene>
<dbReference type="InterPro" id="IPR031856">
    <property type="entry name" value="YdaS_toxin-like"/>
</dbReference>
<dbReference type="Proteomes" id="UP000438476">
    <property type="component" value="Unassembled WGS sequence"/>
</dbReference>
<dbReference type="PROSITE" id="PS50943">
    <property type="entry name" value="HTH_CROC1"/>
    <property type="match status" value="1"/>
</dbReference>
<protein>
    <submittedName>
        <fullName evidence="2">Helix-turn-helix domain-containing protein</fullName>
    </submittedName>
</protein>